<dbReference type="Pfam" id="PF13193">
    <property type="entry name" value="AMP-binding_C"/>
    <property type="match status" value="1"/>
</dbReference>
<gene>
    <name evidence="3" type="ORF">JYP50_06255</name>
</gene>
<dbReference type="InterPro" id="IPR000873">
    <property type="entry name" value="AMP-dep_synth/lig_dom"/>
</dbReference>
<name>A0A939DE24_9GAMM</name>
<dbReference type="NCBIfam" id="NF005714">
    <property type="entry name" value="PRK07529.1"/>
    <property type="match status" value="1"/>
</dbReference>
<comment type="caution">
    <text evidence="3">The sequence shown here is derived from an EMBL/GenBank/DDBJ whole genome shotgun (WGS) entry which is preliminary data.</text>
</comment>
<proteinExistence type="predicted"/>
<dbReference type="PANTHER" id="PTHR43767">
    <property type="entry name" value="LONG-CHAIN-FATTY-ACID--COA LIGASE"/>
    <property type="match status" value="1"/>
</dbReference>
<evidence type="ECO:0000313" key="3">
    <source>
        <dbReference type="EMBL" id="MBN7796181.1"/>
    </source>
</evidence>
<dbReference type="GO" id="GO:0016878">
    <property type="term" value="F:acid-thiol ligase activity"/>
    <property type="evidence" value="ECO:0007669"/>
    <property type="project" value="UniProtKB-ARBA"/>
</dbReference>
<reference evidence="3" key="1">
    <citation type="submission" date="2021-02" db="EMBL/GenBank/DDBJ databases">
        <title>PHA producing bacteria isolated from coastal sediment in Guangdong, Shenzhen.</title>
        <authorList>
            <person name="Zheng W."/>
            <person name="Yu S."/>
            <person name="Huang Y."/>
        </authorList>
    </citation>
    <scope>NUCLEOTIDE SEQUENCE</scope>
    <source>
        <strain evidence="3">TN14-10</strain>
    </source>
</reference>
<dbReference type="InterPro" id="IPR025110">
    <property type="entry name" value="AMP-bd_C"/>
</dbReference>
<feature type="domain" description="AMP-dependent synthetase/ligase" evidence="1">
    <location>
        <begin position="40"/>
        <end position="425"/>
    </location>
</feature>
<dbReference type="PROSITE" id="PS00455">
    <property type="entry name" value="AMP_BINDING"/>
    <property type="match status" value="1"/>
</dbReference>
<dbReference type="RefSeq" id="WP_206559625.1">
    <property type="nucleotide sequence ID" value="NZ_JAFKCZ010000004.1"/>
</dbReference>
<dbReference type="AlphaFoldDB" id="A0A939DE24"/>
<sequence>MSDTAANLKTASDLTTFEASPRMRRYPLTNTLELIVSCSERYRHDTALEYLPTAARGETGIRVSFLQLAERVIQTANLFTSLGVRPEDAISLLLPNLPETHYALWGGQAVGIASPINPFLEAGHIVEIMNATRAKVLVTQGPGVDRELWSKVGQVMEKVPTLETVLVVDAPGDTAGVSTGIRTLNFNDSITQQAADALAGDRAINDNDIAAYFHTGGTTGRPKIARLTHGNIAFVSQVYADCTAEKGRYAMLCGLPLFHIFGTVAAGIASLFAGRSLVITTPQGFRSPNVLPNWWHLVERYQVKSFAAVPAILDALLQMPAGDCDIGCLQEITCGASPLHESLKQAFENKFNVAISNGYGMTESSCLLARPSSAADTPPNSVGSRLPYMEMQIAHVDGNRRARQCAAGEIGDILARGPHIFAGYLNPQDNAGAWVEERWFNTGDMGYMDDDGFLYLTGRSKDLIIRGGHNIDPALIEEPLGRHPAVATAVAIGQPDAYAGELPIAYVTLKAGHRTTVQALDEHCKATVSERAAVPKRIVILEKMPLTAVNKIYKPELRNLATEWVILDMLSKKSINASVKASMDTKLGQLARVQLQEPGHNALARETLARLPVHIELI</sequence>
<dbReference type="EMBL" id="JAFKCZ010000004">
    <property type="protein sequence ID" value="MBN7796181.1"/>
    <property type="molecule type" value="Genomic_DNA"/>
</dbReference>
<evidence type="ECO:0000259" key="2">
    <source>
        <dbReference type="Pfam" id="PF13193"/>
    </source>
</evidence>
<dbReference type="SUPFAM" id="SSF56801">
    <property type="entry name" value="Acetyl-CoA synthetase-like"/>
    <property type="match status" value="1"/>
</dbReference>
<organism evidence="3 4">
    <name type="scientific">Parahaliea mediterranea</name>
    <dbReference type="NCBI Taxonomy" id="651086"/>
    <lineage>
        <taxon>Bacteria</taxon>
        <taxon>Pseudomonadati</taxon>
        <taxon>Pseudomonadota</taxon>
        <taxon>Gammaproteobacteria</taxon>
        <taxon>Cellvibrionales</taxon>
        <taxon>Halieaceae</taxon>
        <taxon>Parahaliea</taxon>
    </lineage>
</organism>
<dbReference type="InterPro" id="IPR050237">
    <property type="entry name" value="ATP-dep_AMP-bd_enzyme"/>
</dbReference>
<protein>
    <submittedName>
        <fullName evidence="3">Acyl-CoA synthetase</fullName>
    </submittedName>
</protein>
<accession>A0A939DE24</accession>
<dbReference type="Proteomes" id="UP000664303">
    <property type="component" value="Unassembled WGS sequence"/>
</dbReference>
<dbReference type="PANTHER" id="PTHR43767:SF1">
    <property type="entry name" value="NONRIBOSOMAL PEPTIDE SYNTHASE PES1 (EUROFUNG)-RELATED"/>
    <property type="match status" value="1"/>
</dbReference>
<dbReference type="Gene3D" id="3.40.50.12780">
    <property type="entry name" value="N-terminal domain of ligase-like"/>
    <property type="match status" value="1"/>
</dbReference>
<keyword evidence="4" id="KW-1185">Reference proteome</keyword>
<dbReference type="Gene3D" id="3.30.300.30">
    <property type="match status" value="1"/>
</dbReference>
<dbReference type="Pfam" id="PF00501">
    <property type="entry name" value="AMP-binding"/>
    <property type="match status" value="1"/>
</dbReference>
<dbReference type="InterPro" id="IPR045851">
    <property type="entry name" value="AMP-bd_C_sf"/>
</dbReference>
<evidence type="ECO:0000313" key="4">
    <source>
        <dbReference type="Proteomes" id="UP000664303"/>
    </source>
</evidence>
<evidence type="ECO:0000259" key="1">
    <source>
        <dbReference type="Pfam" id="PF00501"/>
    </source>
</evidence>
<feature type="domain" description="AMP-binding enzyme C-terminal" evidence="2">
    <location>
        <begin position="476"/>
        <end position="551"/>
    </location>
</feature>
<dbReference type="InterPro" id="IPR020845">
    <property type="entry name" value="AMP-binding_CS"/>
</dbReference>
<dbReference type="InterPro" id="IPR042099">
    <property type="entry name" value="ANL_N_sf"/>
</dbReference>